<dbReference type="AlphaFoldDB" id="A0A150KMX6"/>
<dbReference type="Gene3D" id="3.40.50.1820">
    <property type="entry name" value="alpha/beta hydrolase"/>
    <property type="match status" value="1"/>
</dbReference>
<reference evidence="1 2" key="1">
    <citation type="submission" date="2016-01" db="EMBL/GenBank/DDBJ databases">
        <title>Genome Sequences of Twelve Sporeforming Bacillus Species Isolated from Foods.</title>
        <authorList>
            <person name="Berendsen E.M."/>
            <person name="Wells-Bennik M.H."/>
            <person name="Krawcyk A.O."/>
            <person name="De Jong A."/>
            <person name="Holsappel S."/>
            <person name="Eijlander R.T."/>
            <person name="Kuipers O.P."/>
        </authorList>
    </citation>
    <scope>NUCLEOTIDE SEQUENCE [LARGE SCALE GENOMIC DNA]</scope>
    <source>
        <strain evidence="1 2">B4102</strain>
    </source>
</reference>
<sequence length="312" mass="36094">MKKQFSILGGATILATAGLGFYLSERIMHIARKDKQFVFDREVQAKRLDPHSFEALPKQEVWIPSPFGYNIKAMFVRPYPNVKKYMIFCHGVTENKTNSIKYMNIFIERGFNAIIYDHRRHGESGGKTTSYGYYEKHDLKAVVDYLISVEGENVFFGIHGESMGAATTLLYAGSLEDRANFYIVDCPFSDFRELLAYQISCEIKLPGKWLLPLANLFIKFRDGYSLKNVSPINVIENIKKPILFVHSEKDDYILPEMTKALFKKKKGEKMLYLAVNGMHAQSFNENREDYERTVDEFLMKYVKDQNFSKQNA</sequence>
<evidence type="ECO:0000313" key="2">
    <source>
        <dbReference type="Proteomes" id="UP000075666"/>
    </source>
</evidence>
<dbReference type="InterPro" id="IPR029058">
    <property type="entry name" value="AB_hydrolase_fold"/>
</dbReference>
<dbReference type="SUPFAM" id="SSF53474">
    <property type="entry name" value="alpha/beta-Hydrolases"/>
    <property type="match status" value="1"/>
</dbReference>
<dbReference type="PATRIC" id="fig|46224.3.peg.169"/>
<dbReference type="PANTHER" id="PTHR43358">
    <property type="entry name" value="ALPHA/BETA-HYDROLASE"/>
    <property type="match status" value="1"/>
</dbReference>
<comment type="caution">
    <text evidence="1">The sequence shown here is derived from an EMBL/GenBank/DDBJ whole genome shotgun (WGS) entry which is preliminary data.</text>
</comment>
<proteinExistence type="predicted"/>
<protein>
    <submittedName>
        <fullName evidence="1">Uncharacterized protein</fullName>
    </submittedName>
</protein>
<dbReference type="PANTHER" id="PTHR43358:SF5">
    <property type="entry name" value="EXPORTED PROTEIN"/>
    <property type="match status" value="1"/>
</dbReference>
<dbReference type="InterPro" id="IPR052920">
    <property type="entry name" value="DNA-binding_regulatory"/>
</dbReference>
<dbReference type="Proteomes" id="UP000075666">
    <property type="component" value="Unassembled WGS sequence"/>
</dbReference>
<dbReference type="RefSeq" id="WP_084347820.1">
    <property type="nucleotide sequence ID" value="NZ_JALKTV010000001.1"/>
</dbReference>
<name>A0A150KMX6_9BACI</name>
<dbReference type="STRING" id="46224.B4102_1428"/>
<accession>A0A150KMX6</accession>
<evidence type="ECO:0000313" key="1">
    <source>
        <dbReference type="EMBL" id="KYC95157.1"/>
    </source>
</evidence>
<dbReference type="EMBL" id="LQYN01000097">
    <property type="protein sequence ID" value="KYC95157.1"/>
    <property type="molecule type" value="Genomic_DNA"/>
</dbReference>
<dbReference type="OrthoDB" id="9776685at2"/>
<organism evidence="1 2">
    <name type="scientific">Heyndrickxia sporothermodurans</name>
    <dbReference type="NCBI Taxonomy" id="46224"/>
    <lineage>
        <taxon>Bacteria</taxon>
        <taxon>Bacillati</taxon>
        <taxon>Bacillota</taxon>
        <taxon>Bacilli</taxon>
        <taxon>Bacillales</taxon>
        <taxon>Bacillaceae</taxon>
        <taxon>Heyndrickxia</taxon>
    </lineage>
</organism>
<keyword evidence="2" id="KW-1185">Reference proteome</keyword>
<dbReference type="InterPro" id="IPR022742">
    <property type="entry name" value="Hydrolase_4"/>
</dbReference>
<dbReference type="Pfam" id="PF12146">
    <property type="entry name" value="Hydrolase_4"/>
    <property type="match status" value="1"/>
</dbReference>
<gene>
    <name evidence="1" type="ORF">B4102_1428</name>
</gene>
<dbReference type="GeneID" id="62498254"/>